<accession>A0A968GGQ0</accession>
<evidence type="ECO:0000313" key="1">
    <source>
        <dbReference type="EMBL" id="NIZ47516.1"/>
    </source>
</evidence>
<comment type="caution">
    <text evidence="1">The sequence shown here is derived from an EMBL/GenBank/DDBJ whole genome shotgun (WGS) entry which is preliminary data.</text>
</comment>
<dbReference type="EMBL" id="JAATLK010000001">
    <property type="protein sequence ID" value="NIZ47516.1"/>
    <property type="molecule type" value="Genomic_DNA"/>
</dbReference>
<protein>
    <submittedName>
        <fullName evidence="1">Uncharacterized protein</fullName>
    </submittedName>
</protein>
<dbReference type="RefSeq" id="WP_167703939.1">
    <property type="nucleotide sequence ID" value="NZ_CP118168.1"/>
</dbReference>
<keyword evidence="2" id="KW-1185">Reference proteome</keyword>
<evidence type="ECO:0000313" key="2">
    <source>
        <dbReference type="Proteomes" id="UP000752013"/>
    </source>
</evidence>
<sequence>MGSKLFQVLSLLIVITLVGCNRITSERISYTILASSEVEALPFIVATEGAKSFFDWHIIVDNEGPLDMRLSKYRADFYITDFFSFYSLHEEEQEYFDQLAVVSTYTDAVLIIRKGLENIPLHQWRMGMSYGTISDYLLDYWFADEDIKRIQVRDESQGVELLKDGTLDGMVLSAPLAAEMTNSNMFVRYRSLLDDGVKMSVLIDSYRTTLNEERNSKIVHDYKQGLEILQQNISILEKFHITPEVALAMRKIDPHAPFFSQQLFHDLRYWRSIHVPYTPNWSYEKLIWLPQESLDFNDI</sequence>
<proteinExistence type="predicted"/>
<dbReference type="Proteomes" id="UP000752013">
    <property type="component" value="Unassembled WGS sequence"/>
</dbReference>
<dbReference type="SUPFAM" id="SSF53850">
    <property type="entry name" value="Periplasmic binding protein-like II"/>
    <property type="match status" value="1"/>
</dbReference>
<reference evidence="1" key="1">
    <citation type="submission" date="2020-03" db="EMBL/GenBank/DDBJ databases">
        <title>Spirochaetal bacteria isolated from arthropods constitute a novel genus Entomospira genus novum within the order Spirochaetales.</title>
        <authorList>
            <person name="Grana-Miraglia L."/>
            <person name="Sikutova S."/>
            <person name="Fingerle V."/>
            <person name="Sing A."/>
            <person name="Castillo-Ramirez S."/>
            <person name="Margos G."/>
            <person name="Rudolf I."/>
        </authorList>
    </citation>
    <scope>NUCLEOTIDE SEQUENCE</scope>
    <source>
        <strain evidence="1">BR208</strain>
    </source>
</reference>
<name>A0A968GGQ0_9SPIO</name>
<organism evidence="1 2">
    <name type="scientific">Entomospira nematocerorum</name>
    <dbReference type="NCBI Taxonomy" id="2719987"/>
    <lineage>
        <taxon>Bacteria</taxon>
        <taxon>Pseudomonadati</taxon>
        <taxon>Spirochaetota</taxon>
        <taxon>Spirochaetia</taxon>
        <taxon>Spirochaetales</taxon>
        <taxon>Spirochaetaceae</taxon>
        <taxon>Entomospira</taxon>
    </lineage>
</organism>
<gene>
    <name evidence="1" type="ORF">HCT46_06280</name>
</gene>
<dbReference type="PROSITE" id="PS51257">
    <property type="entry name" value="PROKAR_LIPOPROTEIN"/>
    <property type="match status" value="1"/>
</dbReference>
<dbReference type="AlphaFoldDB" id="A0A968GGQ0"/>